<feature type="domain" description="DUF3823" evidence="1">
    <location>
        <begin position="42"/>
        <end position="121"/>
    </location>
</feature>
<accession>A0A5J4S9C2</accession>
<dbReference type="Gene3D" id="2.60.40.2060">
    <property type="match status" value="1"/>
</dbReference>
<gene>
    <name evidence="2" type="ORF">EZS27_009947</name>
</gene>
<dbReference type="InterPro" id="IPR024278">
    <property type="entry name" value="DUF3823_N"/>
</dbReference>
<dbReference type="Pfam" id="PF12866">
    <property type="entry name" value="DUF3823"/>
    <property type="match status" value="1"/>
</dbReference>
<evidence type="ECO:0000313" key="2">
    <source>
        <dbReference type="EMBL" id="KAA6342292.1"/>
    </source>
</evidence>
<dbReference type="Gene3D" id="2.60.40.1120">
    <property type="entry name" value="Carboxypeptidase-like, regulatory domain"/>
    <property type="match status" value="1"/>
</dbReference>
<proteinExistence type="predicted"/>
<dbReference type="SUPFAM" id="SSF49452">
    <property type="entry name" value="Starch-binding domain-like"/>
    <property type="match status" value="1"/>
</dbReference>
<evidence type="ECO:0000259" key="1">
    <source>
        <dbReference type="Pfam" id="PF12866"/>
    </source>
</evidence>
<dbReference type="AlphaFoldDB" id="A0A5J4S9C2"/>
<organism evidence="2">
    <name type="scientific">termite gut metagenome</name>
    <dbReference type="NCBI Taxonomy" id="433724"/>
    <lineage>
        <taxon>unclassified sequences</taxon>
        <taxon>metagenomes</taxon>
        <taxon>organismal metagenomes</taxon>
    </lineage>
</organism>
<dbReference type="EMBL" id="SNRY01000335">
    <property type="protein sequence ID" value="KAA6342292.1"/>
    <property type="molecule type" value="Genomic_DNA"/>
</dbReference>
<name>A0A5J4S9C2_9ZZZZ</name>
<comment type="caution">
    <text evidence="2">The sequence shown here is derived from an EMBL/GenBank/DDBJ whole genome shotgun (WGS) entry which is preliminary data.</text>
</comment>
<dbReference type="GO" id="GO:0030246">
    <property type="term" value="F:carbohydrate binding"/>
    <property type="evidence" value="ECO:0007669"/>
    <property type="project" value="InterPro"/>
</dbReference>
<dbReference type="InterPro" id="IPR013784">
    <property type="entry name" value="Carb-bd-like_fold"/>
</dbReference>
<reference evidence="2" key="1">
    <citation type="submission" date="2019-03" db="EMBL/GenBank/DDBJ databases">
        <title>Single cell metagenomics reveals metabolic interactions within the superorganism composed of flagellate Streblomastix strix and complex community of Bacteroidetes bacteria on its surface.</title>
        <authorList>
            <person name="Treitli S.C."/>
            <person name="Kolisko M."/>
            <person name="Husnik F."/>
            <person name="Keeling P."/>
            <person name="Hampl V."/>
        </authorList>
    </citation>
    <scope>NUCLEOTIDE SEQUENCE</scope>
    <source>
        <strain evidence="2">STM</strain>
    </source>
</reference>
<dbReference type="PROSITE" id="PS51257">
    <property type="entry name" value="PROKAR_LIPOPROTEIN"/>
    <property type="match status" value="1"/>
</dbReference>
<protein>
    <recommendedName>
        <fullName evidence="1">DUF3823 domain-containing protein</fullName>
    </recommendedName>
</protein>
<sequence length="248" mass="27578">MKIHNILSVLSFVAIALLTSCEVDNYDEPDAGLSGVVTDAVTNKPLITEQPNGYQIRYEELSWSDKPQQEHFWGKADGTFRNTKMFPGKYLITLVNGPFVQPASQEVELKSNDIATANFTVTPYVSFSDVNIAKYGSGDSVRVTFTLHKNVPNSTINGYRIFATDQTPLVGINFSETKYSEVHYWEGGAEKVTGSNFFTLQEADLDKPITATLKGYISGKTYWIRIGAYCNESPSGRVNLTEVVELKF</sequence>